<dbReference type="InterPro" id="IPR050563">
    <property type="entry name" value="4-hydroxybenzoyl-CoA_TE"/>
</dbReference>
<dbReference type="EC" id="3.1.2.-" evidence="1"/>
<evidence type="ECO:0000313" key="2">
    <source>
        <dbReference type="Proteomes" id="UP001484097"/>
    </source>
</evidence>
<dbReference type="GO" id="GO:0016787">
    <property type="term" value="F:hydrolase activity"/>
    <property type="evidence" value="ECO:0007669"/>
    <property type="project" value="UniProtKB-KW"/>
</dbReference>
<accession>A0ABV0IGI8</accession>
<dbReference type="InterPro" id="IPR029069">
    <property type="entry name" value="HotDog_dom_sf"/>
</dbReference>
<dbReference type="RefSeq" id="WP_309815289.1">
    <property type="nucleotide sequence ID" value="NZ_JBDXMX010000002.1"/>
</dbReference>
<sequence>MSTPYELEMDLRWSDQDAQGHVNNAKIVTLAEESRIRFHQFLASQRQGGGEGGSIVVARQEIDYHAETRYAPAITLQVSVVRIGTKSYTLRQRGIQNGRPVFTVDSILVWLDGSGSSRALTEDERVELEAWQLPEGES</sequence>
<dbReference type="EMBL" id="JBDXMX010000002">
    <property type="protein sequence ID" value="MEO9247275.1"/>
    <property type="molecule type" value="Genomic_DNA"/>
</dbReference>
<proteinExistence type="predicted"/>
<dbReference type="Pfam" id="PF13279">
    <property type="entry name" value="4HBT_2"/>
    <property type="match status" value="1"/>
</dbReference>
<dbReference type="Proteomes" id="UP001484097">
    <property type="component" value="Unassembled WGS sequence"/>
</dbReference>
<evidence type="ECO:0000313" key="1">
    <source>
        <dbReference type="EMBL" id="MEO9247275.1"/>
    </source>
</evidence>
<organism evidence="1 2">
    <name type="scientific">Citricoccus nitrophenolicus</name>
    <dbReference type="NCBI Taxonomy" id="863575"/>
    <lineage>
        <taxon>Bacteria</taxon>
        <taxon>Bacillati</taxon>
        <taxon>Actinomycetota</taxon>
        <taxon>Actinomycetes</taxon>
        <taxon>Micrococcales</taxon>
        <taxon>Micrococcaceae</taxon>
        <taxon>Citricoccus</taxon>
    </lineage>
</organism>
<dbReference type="SUPFAM" id="SSF54637">
    <property type="entry name" value="Thioesterase/thiol ester dehydrase-isomerase"/>
    <property type="match status" value="1"/>
</dbReference>
<dbReference type="PANTHER" id="PTHR31793:SF24">
    <property type="entry name" value="LONG-CHAIN ACYL-COA THIOESTERASE FADM"/>
    <property type="match status" value="1"/>
</dbReference>
<keyword evidence="1" id="KW-0378">Hydrolase</keyword>
<dbReference type="PANTHER" id="PTHR31793">
    <property type="entry name" value="4-HYDROXYBENZOYL-COA THIOESTERASE FAMILY MEMBER"/>
    <property type="match status" value="1"/>
</dbReference>
<name>A0ABV0IGI8_9MICC</name>
<gene>
    <name evidence="1" type="ORF">ABDK96_06250</name>
</gene>
<protein>
    <submittedName>
        <fullName evidence="1">Thioesterase family protein</fullName>
        <ecNumber evidence="1">3.1.2.-</ecNumber>
    </submittedName>
</protein>
<comment type="caution">
    <text evidence="1">The sequence shown here is derived from an EMBL/GenBank/DDBJ whole genome shotgun (WGS) entry which is preliminary data.</text>
</comment>
<reference evidence="1 2" key="1">
    <citation type="submission" date="2024-05" db="EMBL/GenBank/DDBJ databases">
        <authorList>
            <person name="Yi C."/>
        </authorList>
    </citation>
    <scope>NUCLEOTIDE SEQUENCE [LARGE SCALE GENOMIC DNA]</scope>
    <source>
        <strain evidence="1 2">XS13</strain>
    </source>
</reference>
<keyword evidence="2" id="KW-1185">Reference proteome</keyword>
<dbReference type="Gene3D" id="3.10.129.10">
    <property type="entry name" value="Hotdog Thioesterase"/>
    <property type="match status" value="1"/>
</dbReference>
<dbReference type="CDD" id="cd00586">
    <property type="entry name" value="4HBT"/>
    <property type="match status" value="1"/>
</dbReference>